<comment type="caution">
    <text evidence="1">The sequence shown here is derived from an EMBL/GenBank/DDBJ whole genome shotgun (WGS) entry which is preliminary data.</text>
</comment>
<proteinExistence type="predicted"/>
<evidence type="ECO:0000313" key="2">
    <source>
        <dbReference type="Proteomes" id="UP001497535"/>
    </source>
</evidence>
<dbReference type="EMBL" id="CAVMJV010000004">
    <property type="protein sequence ID" value="CAK5025187.1"/>
    <property type="molecule type" value="Genomic_DNA"/>
</dbReference>
<sequence>MTKIIIILFLQTTCVFLCERGILNCGGIVYADILSHTIAKLQFNKVDIRNGRPILPTRFPKIWNYILLAAGSLVSINREVCTFT</sequence>
<keyword evidence="2" id="KW-1185">Reference proteome</keyword>
<dbReference type="Proteomes" id="UP001497535">
    <property type="component" value="Unassembled WGS sequence"/>
</dbReference>
<organism evidence="1 2">
    <name type="scientific">Meloidogyne enterolobii</name>
    <name type="common">Root-knot nematode worm</name>
    <name type="synonym">Meloidogyne mayaguensis</name>
    <dbReference type="NCBI Taxonomy" id="390850"/>
    <lineage>
        <taxon>Eukaryota</taxon>
        <taxon>Metazoa</taxon>
        <taxon>Ecdysozoa</taxon>
        <taxon>Nematoda</taxon>
        <taxon>Chromadorea</taxon>
        <taxon>Rhabditida</taxon>
        <taxon>Tylenchina</taxon>
        <taxon>Tylenchomorpha</taxon>
        <taxon>Tylenchoidea</taxon>
        <taxon>Meloidogynidae</taxon>
        <taxon>Meloidogyninae</taxon>
        <taxon>Meloidogyne</taxon>
    </lineage>
</organism>
<reference evidence="1" key="1">
    <citation type="submission" date="2023-11" db="EMBL/GenBank/DDBJ databases">
        <authorList>
            <person name="Poullet M."/>
        </authorList>
    </citation>
    <scope>NUCLEOTIDE SEQUENCE</scope>
    <source>
        <strain evidence="1">E1834</strain>
    </source>
</reference>
<name>A0ACB0XZH8_MELEN</name>
<accession>A0ACB0XZH8</accession>
<protein>
    <submittedName>
        <fullName evidence="1">Uncharacterized protein</fullName>
    </submittedName>
</protein>
<gene>
    <name evidence="1" type="ORF">MENTE1834_LOCUS5716</name>
</gene>
<evidence type="ECO:0000313" key="1">
    <source>
        <dbReference type="EMBL" id="CAK5025187.1"/>
    </source>
</evidence>